<gene>
    <name evidence="2" type="ORF">GCM10010421_08040</name>
</gene>
<organism evidence="2 3">
    <name type="scientific">Streptomyces glaucus</name>
    <dbReference type="NCBI Taxonomy" id="284029"/>
    <lineage>
        <taxon>Bacteria</taxon>
        <taxon>Bacillati</taxon>
        <taxon>Actinomycetota</taxon>
        <taxon>Actinomycetes</taxon>
        <taxon>Kitasatosporales</taxon>
        <taxon>Streptomycetaceae</taxon>
        <taxon>Streptomyces</taxon>
    </lineage>
</organism>
<feature type="region of interest" description="Disordered" evidence="1">
    <location>
        <begin position="72"/>
        <end position="93"/>
    </location>
</feature>
<evidence type="ECO:0000256" key="1">
    <source>
        <dbReference type="SAM" id="MobiDB-lite"/>
    </source>
</evidence>
<name>A0ABN3J7M4_9ACTN</name>
<proteinExistence type="predicted"/>
<reference evidence="2 3" key="1">
    <citation type="journal article" date="2019" name="Int. J. Syst. Evol. Microbiol.">
        <title>The Global Catalogue of Microorganisms (GCM) 10K type strain sequencing project: providing services to taxonomists for standard genome sequencing and annotation.</title>
        <authorList>
            <consortium name="The Broad Institute Genomics Platform"/>
            <consortium name="The Broad Institute Genome Sequencing Center for Infectious Disease"/>
            <person name="Wu L."/>
            <person name="Ma J."/>
        </authorList>
    </citation>
    <scope>NUCLEOTIDE SEQUENCE [LARGE SCALE GENOMIC DNA]</scope>
    <source>
        <strain evidence="2 3">JCM 6922</strain>
    </source>
</reference>
<dbReference type="EMBL" id="BAAATK010000003">
    <property type="protein sequence ID" value="GAA2424033.1"/>
    <property type="molecule type" value="Genomic_DNA"/>
</dbReference>
<dbReference type="RefSeq" id="WP_344599935.1">
    <property type="nucleotide sequence ID" value="NZ_BAAATK010000003.1"/>
</dbReference>
<accession>A0ABN3J7M4</accession>
<keyword evidence="3" id="KW-1185">Reference proteome</keyword>
<evidence type="ECO:0008006" key="4">
    <source>
        <dbReference type="Google" id="ProtNLM"/>
    </source>
</evidence>
<protein>
    <recommendedName>
        <fullName evidence="4">Secreted protein</fullName>
    </recommendedName>
</protein>
<comment type="caution">
    <text evidence="2">The sequence shown here is derived from an EMBL/GenBank/DDBJ whole genome shotgun (WGS) entry which is preliminary data.</text>
</comment>
<sequence>MPRNARDHAMSPWTPVPHPVRAVAMRPRFARCAESDAPCPVRAGRTGTDHVSVTIRRHERTCVDAEIPLVSRSPRDAAPQASHGDVDLTLTPA</sequence>
<evidence type="ECO:0000313" key="3">
    <source>
        <dbReference type="Proteomes" id="UP001500460"/>
    </source>
</evidence>
<dbReference type="Proteomes" id="UP001500460">
    <property type="component" value="Unassembled WGS sequence"/>
</dbReference>
<evidence type="ECO:0000313" key="2">
    <source>
        <dbReference type="EMBL" id="GAA2424033.1"/>
    </source>
</evidence>